<dbReference type="GeneID" id="90514504"/>
<keyword evidence="2" id="KW-0614">Plasmid</keyword>
<protein>
    <submittedName>
        <fullName evidence="2">Uncharacterized protein</fullName>
    </submittedName>
</protein>
<evidence type="ECO:0000313" key="2">
    <source>
        <dbReference type="EMBL" id="CAX53516.1"/>
    </source>
</evidence>
<keyword evidence="3" id="KW-1185">Reference proteome</keyword>
<name>D8MJR8_ERWBE</name>
<proteinExistence type="predicted"/>
<reference evidence="2 3" key="1">
    <citation type="journal article" date="2010" name="BMC Genomics">
        <title>Genome comparison of the epiphytic bacteria Erwinia billingiae and E. tasmaniensis with the pear pathogen E. pyrifoliae.</title>
        <authorList>
            <person name="Kube M."/>
            <person name="Migdoll A.M."/>
            <person name="Gehring I."/>
            <person name="Heitmann K."/>
            <person name="Mayer Y."/>
            <person name="Kuhl H."/>
            <person name="Knaust F."/>
            <person name="Geider K."/>
            <person name="Reinhardt R."/>
        </authorList>
    </citation>
    <scope>NUCLEOTIDE SEQUENCE [LARGE SCALE GENOMIC DNA]</scope>
    <source>
        <strain evidence="2 3">Eb661</strain>
        <plasmid evidence="2">pEB170</plasmid>
    </source>
</reference>
<organism evidence="3">
    <name type="scientific">Erwinia billingiae (strain Eb661)</name>
    <dbReference type="NCBI Taxonomy" id="634500"/>
    <lineage>
        <taxon>Bacteria</taxon>
        <taxon>Pseudomonadati</taxon>
        <taxon>Pseudomonadota</taxon>
        <taxon>Gammaproteobacteria</taxon>
        <taxon>Enterobacterales</taxon>
        <taxon>Erwiniaceae</taxon>
        <taxon>Erwinia</taxon>
    </lineage>
</organism>
<dbReference type="EMBL" id="FP236830">
    <property type="protein sequence ID" value="CAX53516.1"/>
    <property type="molecule type" value="Genomic_DNA"/>
</dbReference>
<evidence type="ECO:0000256" key="1">
    <source>
        <dbReference type="SAM" id="MobiDB-lite"/>
    </source>
</evidence>
<dbReference type="Proteomes" id="UP000008793">
    <property type="component" value="Plasmid pEB170"/>
</dbReference>
<dbReference type="RefSeq" id="WP_013199883.1">
    <property type="nucleotide sequence ID" value="NC_014305.1"/>
</dbReference>
<dbReference type="KEGG" id="ebi:EbC_pEb17200630"/>
<gene>
    <name evidence="2" type="ordered locus">EbC_pEb17200630</name>
</gene>
<accession>D8MJR8</accession>
<dbReference type="AlphaFoldDB" id="D8MJR8"/>
<feature type="region of interest" description="Disordered" evidence="1">
    <location>
        <begin position="68"/>
        <end position="105"/>
    </location>
</feature>
<evidence type="ECO:0000313" key="3">
    <source>
        <dbReference type="Proteomes" id="UP000008793"/>
    </source>
</evidence>
<geneLocation type="plasmid" evidence="2 3">
    <name>pEB170</name>
</geneLocation>
<sequence length="105" mass="11175">MAINAKDTEHVIMGEAAMNLIFRNEEVTVATLITQLNAMSVHEPDGARLAAIKGTCCWLFDFRQPGSLSQQGSPWFASPGAADEGQPQGAEDDIIISNVGNGRSS</sequence>
<dbReference type="HOGENOM" id="CLU_179289_0_0_6"/>